<dbReference type="AlphaFoldDB" id="A0A9X0C2M0"/>
<dbReference type="GeneID" id="81620580"/>
<dbReference type="EMBL" id="JAPWDQ010000001">
    <property type="protein sequence ID" value="KAJ5495611.1"/>
    <property type="molecule type" value="Genomic_DNA"/>
</dbReference>
<reference evidence="1" key="2">
    <citation type="journal article" date="2023" name="IMA Fungus">
        <title>Comparative genomic study of the Penicillium genus elucidates a diverse pangenome and 15 lateral gene transfer events.</title>
        <authorList>
            <person name="Petersen C."/>
            <person name="Sorensen T."/>
            <person name="Nielsen M.R."/>
            <person name="Sondergaard T.E."/>
            <person name="Sorensen J.L."/>
            <person name="Fitzpatrick D.A."/>
            <person name="Frisvad J.C."/>
            <person name="Nielsen K.L."/>
        </authorList>
    </citation>
    <scope>NUCLEOTIDE SEQUENCE</scope>
    <source>
        <strain evidence="1">IBT 30728</strain>
    </source>
</reference>
<keyword evidence="2" id="KW-1185">Reference proteome</keyword>
<dbReference type="Proteomes" id="UP001148312">
    <property type="component" value="Unassembled WGS sequence"/>
</dbReference>
<organism evidence="1 2">
    <name type="scientific">Penicillium diatomitis</name>
    <dbReference type="NCBI Taxonomy" id="2819901"/>
    <lineage>
        <taxon>Eukaryota</taxon>
        <taxon>Fungi</taxon>
        <taxon>Dikarya</taxon>
        <taxon>Ascomycota</taxon>
        <taxon>Pezizomycotina</taxon>
        <taxon>Eurotiomycetes</taxon>
        <taxon>Eurotiomycetidae</taxon>
        <taxon>Eurotiales</taxon>
        <taxon>Aspergillaceae</taxon>
        <taxon>Penicillium</taxon>
    </lineage>
</organism>
<reference evidence="1" key="1">
    <citation type="submission" date="2022-12" db="EMBL/GenBank/DDBJ databases">
        <authorList>
            <person name="Petersen C."/>
        </authorList>
    </citation>
    <scope>NUCLEOTIDE SEQUENCE</scope>
    <source>
        <strain evidence="1">IBT 30728</strain>
    </source>
</reference>
<protein>
    <submittedName>
        <fullName evidence="1">Uncharacterized protein</fullName>
    </submittedName>
</protein>
<comment type="caution">
    <text evidence="1">The sequence shown here is derived from an EMBL/GenBank/DDBJ whole genome shotgun (WGS) entry which is preliminary data.</text>
</comment>
<proteinExistence type="predicted"/>
<sequence length="65" mass="7924">MSNPSFTDAEWRRLLARLRKQKRLLQKRAGDFITRDYKEVAELEELERREAKESERLEKERTTSK</sequence>
<evidence type="ECO:0000313" key="1">
    <source>
        <dbReference type="EMBL" id="KAJ5495611.1"/>
    </source>
</evidence>
<name>A0A9X0C2M0_9EURO</name>
<evidence type="ECO:0000313" key="2">
    <source>
        <dbReference type="Proteomes" id="UP001148312"/>
    </source>
</evidence>
<accession>A0A9X0C2M0</accession>
<gene>
    <name evidence="1" type="ORF">N7539_000727</name>
</gene>
<dbReference type="RefSeq" id="XP_056794624.1">
    <property type="nucleotide sequence ID" value="XM_056930331.1"/>
</dbReference>